<dbReference type="AlphaFoldDB" id="A0A7E4W400"/>
<feature type="compositionally biased region" description="Acidic residues" evidence="1">
    <location>
        <begin position="162"/>
        <end position="171"/>
    </location>
</feature>
<evidence type="ECO:0000313" key="3">
    <source>
        <dbReference type="WBParaSite" id="Pan_g7084.t1"/>
    </source>
</evidence>
<feature type="compositionally biased region" description="Low complexity" evidence="1">
    <location>
        <begin position="109"/>
        <end position="125"/>
    </location>
</feature>
<reference evidence="2" key="1">
    <citation type="journal article" date="2013" name="Genetics">
        <title>The draft genome and transcriptome of Panagrellus redivivus are shaped by the harsh demands of a free-living lifestyle.</title>
        <authorList>
            <person name="Srinivasan J."/>
            <person name="Dillman A.R."/>
            <person name="Macchietto M.G."/>
            <person name="Heikkinen L."/>
            <person name="Lakso M."/>
            <person name="Fracchia K.M."/>
            <person name="Antoshechkin I."/>
            <person name="Mortazavi A."/>
            <person name="Wong G."/>
            <person name="Sternberg P.W."/>
        </authorList>
    </citation>
    <scope>NUCLEOTIDE SEQUENCE [LARGE SCALE GENOMIC DNA]</scope>
    <source>
        <strain evidence="2">MT8872</strain>
    </source>
</reference>
<dbReference type="WBParaSite" id="Pan_g7084.t1">
    <property type="protein sequence ID" value="Pan_g7084.t1"/>
    <property type="gene ID" value="Pan_g7084"/>
</dbReference>
<feature type="region of interest" description="Disordered" evidence="1">
    <location>
        <begin position="98"/>
        <end position="198"/>
    </location>
</feature>
<keyword evidence="2" id="KW-1185">Reference proteome</keyword>
<dbReference type="Proteomes" id="UP000492821">
    <property type="component" value="Unassembled WGS sequence"/>
</dbReference>
<evidence type="ECO:0000256" key="1">
    <source>
        <dbReference type="SAM" id="MobiDB-lite"/>
    </source>
</evidence>
<name>A0A7E4W400_PANRE</name>
<proteinExistence type="predicted"/>
<evidence type="ECO:0000313" key="2">
    <source>
        <dbReference type="Proteomes" id="UP000492821"/>
    </source>
</evidence>
<organism evidence="2 3">
    <name type="scientific">Panagrellus redivivus</name>
    <name type="common">Microworm</name>
    <dbReference type="NCBI Taxonomy" id="6233"/>
    <lineage>
        <taxon>Eukaryota</taxon>
        <taxon>Metazoa</taxon>
        <taxon>Ecdysozoa</taxon>
        <taxon>Nematoda</taxon>
        <taxon>Chromadorea</taxon>
        <taxon>Rhabditida</taxon>
        <taxon>Tylenchina</taxon>
        <taxon>Panagrolaimomorpha</taxon>
        <taxon>Panagrolaimoidea</taxon>
        <taxon>Panagrolaimidae</taxon>
        <taxon>Panagrellus</taxon>
    </lineage>
</organism>
<sequence length="198" mass="21858">MLRRPLTTVTLEATELDPILIDCDVNKAAHDDYKNPFFMELMVWVDNLIKLNVVPKWLPSKTEIADLNDTEMHNLWLRVGCIVEDFTDEQEARLLQDTANPTPEDAVNAAAPSASSSSRPGTAGTNRGFSADSASLLGSDVPERQSPPSPTDAVRRRVLEQIESDMQEDSYMDGPASPDEQMQSDDSDSTEGPLYESD</sequence>
<accession>A0A7E4W400</accession>
<reference evidence="3" key="2">
    <citation type="submission" date="2020-10" db="UniProtKB">
        <authorList>
            <consortium name="WormBaseParasite"/>
        </authorList>
    </citation>
    <scope>IDENTIFICATION</scope>
</reference>
<protein>
    <submittedName>
        <fullName evidence="3">Bestrophin homolog</fullName>
    </submittedName>
</protein>